<evidence type="ECO:0000256" key="1">
    <source>
        <dbReference type="ARBA" id="ARBA00009899"/>
    </source>
</evidence>
<keyword evidence="6" id="KW-1133">Transmembrane helix</keyword>
<name>A0AAV0CS51_9ASTE</name>
<evidence type="ECO:0000256" key="2">
    <source>
        <dbReference type="ARBA" id="ARBA00012452"/>
    </source>
</evidence>
<keyword evidence="6" id="KW-0472">Membrane</keyword>
<comment type="catalytic activity">
    <reaction evidence="5">
        <text>RX + glutathione = an S-substituted glutathione + a halide anion + H(+)</text>
        <dbReference type="Rhea" id="RHEA:16437"/>
        <dbReference type="ChEBI" id="CHEBI:15378"/>
        <dbReference type="ChEBI" id="CHEBI:16042"/>
        <dbReference type="ChEBI" id="CHEBI:17792"/>
        <dbReference type="ChEBI" id="CHEBI:57925"/>
        <dbReference type="ChEBI" id="CHEBI:90779"/>
        <dbReference type="EC" id="2.5.1.18"/>
    </reaction>
</comment>
<dbReference type="Gene3D" id="1.20.1050.10">
    <property type="match status" value="1"/>
</dbReference>
<dbReference type="SUPFAM" id="SSF47616">
    <property type="entry name" value="GST C-terminal domain-like"/>
    <property type="match status" value="1"/>
</dbReference>
<dbReference type="InterPro" id="IPR040079">
    <property type="entry name" value="Glutathione_S-Trfase"/>
</dbReference>
<evidence type="ECO:0000259" key="7">
    <source>
        <dbReference type="PROSITE" id="PS50404"/>
    </source>
</evidence>
<evidence type="ECO:0000256" key="6">
    <source>
        <dbReference type="SAM" id="Phobius"/>
    </source>
</evidence>
<feature type="domain" description="GST N-terminal" evidence="7">
    <location>
        <begin position="1"/>
        <end position="82"/>
    </location>
</feature>
<sequence length="265" mass="30100">MALKLYVDRLSQPSRSILIFCKMNGIEHEEVPIELAKFQHRSPEYQKINPMMQVPAIVEGNFQLFESHAILKYLASANHVADHWYPADLHKRAKIDSVLDWHHTNTRSGIVGYVFNSTLAPVFGLPLNPKAIAEGKKVLLASLDKIESFWLRENGSFLLGNTQPSIADLRIVCELMQLETLDDKDRESIISPYNKKVLAWIDATKKATQPHFDEVHTALFKVKEKLKQQRASPNLHRGFTFVVGLVLTPCILGYVLFWLLSGGKK</sequence>
<dbReference type="Proteomes" id="UP001152523">
    <property type="component" value="Unassembled WGS sequence"/>
</dbReference>
<dbReference type="AlphaFoldDB" id="A0AAV0CS51"/>
<dbReference type="Gene3D" id="3.40.30.10">
    <property type="entry name" value="Glutaredoxin"/>
    <property type="match status" value="1"/>
</dbReference>
<dbReference type="InterPro" id="IPR010987">
    <property type="entry name" value="Glutathione-S-Trfase_C-like"/>
</dbReference>
<evidence type="ECO:0000313" key="10">
    <source>
        <dbReference type="Proteomes" id="UP001152523"/>
    </source>
</evidence>
<reference evidence="9" key="1">
    <citation type="submission" date="2022-07" db="EMBL/GenBank/DDBJ databases">
        <authorList>
            <person name="Macas J."/>
            <person name="Novak P."/>
            <person name="Neumann P."/>
        </authorList>
    </citation>
    <scope>NUCLEOTIDE SEQUENCE</scope>
</reference>
<dbReference type="GO" id="GO:0004364">
    <property type="term" value="F:glutathione transferase activity"/>
    <property type="evidence" value="ECO:0007669"/>
    <property type="project" value="UniProtKB-EC"/>
</dbReference>
<feature type="transmembrane region" description="Helical" evidence="6">
    <location>
        <begin position="238"/>
        <end position="260"/>
    </location>
</feature>
<keyword evidence="3" id="KW-0216">Detoxification</keyword>
<dbReference type="PROSITE" id="PS50404">
    <property type="entry name" value="GST_NTER"/>
    <property type="match status" value="1"/>
</dbReference>
<keyword evidence="10" id="KW-1185">Reference proteome</keyword>
<dbReference type="InterPro" id="IPR036282">
    <property type="entry name" value="Glutathione-S-Trfase_C_sf"/>
</dbReference>
<comment type="caution">
    <text evidence="9">The sequence shown here is derived from an EMBL/GenBank/DDBJ whole genome shotgun (WGS) entry which is preliminary data.</text>
</comment>
<dbReference type="PANTHER" id="PTHR44750">
    <property type="entry name" value="GLUTATHIONE S-TRANSFERASE T1-RELATED"/>
    <property type="match status" value="1"/>
</dbReference>
<evidence type="ECO:0000259" key="8">
    <source>
        <dbReference type="PROSITE" id="PS50405"/>
    </source>
</evidence>
<dbReference type="SFLD" id="SFLDG01153">
    <property type="entry name" value="Main.4:_Theta-like"/>
    <property type="match status" value="1"/>
</dbReference>
<dbReference type="InterPro" id="IPR043377">
    <property type="entry name" value="GSTT1/2/3"/>
</dbReference>
<keyword evidence="4" id="KW-0808">Transferase</keyword>
<dbReference type="InterPro" id="IPR036249">
    <property type="entry name" value="Thioredoxin-like_sf"/>
</dbReference>
<proteinExistence type="inferred from homology"/>
<protein>
    <recommendedName>
        <fullName evidence="2">glutathione transferase</fullName>
        <ecNumber evidence="2">2.5.1.18</ecNumber>
    </recommendedName>
</protein>
<dbReference type="EMBL" id="CAMAPF010000046">
    <property type="protein sequence ID" value="CAH9084352.1"/>
    <property type="molecule type" value="Genomic_DNA"/>
</dbReference>
<keyword evidence="6" id="KW-0812">Transmembrane</keyword>
<organism evidence="9 10">
    <name type="scientific">Cuscuta epithymum</name>
    <dbReference type="NCBI Taxonomy" id="186058"/>
    <lineage>
        <taxon>Eukaryota</taxon>
        <taxon>Viridiplantae</taxon>
        <taxon>Streptophyta</taxon>
        <taxon>Embryophyta</taxon>
        <taxon>Tracheophyta</taxon>
        <taxon>Spermatophyta</taxon>
        <taxon>Magnoliopsida</taxon>
        <taxon>eudicotyledons</taxon>
        <taxon>Gunneridae</taxon>
        <taxon>Pentapetalae</taxon>
        <taxon>asterids</taxon>
        <taxon>lamiids</taxon>
        <taxon>Solanales</taxon>
        <taxon>Convolvulaceae</taxon>
        <taxon>Cuscuteae</taxon>
        <taxon>Cuscuta</taxon>
        <taxon>Cuscuta subgen. Cuscuta</taxon>
    </lineage>
</organism>
<dbReference type="SFLD" id="SFLDG00358">
    <property type="entry name" value="Main_(cytGST)"/>
    <property type="match status" value="1"/>
</dbReference>
<dbReference type="Pfam" id="PF02798">
    <property type="entry name" value="GST_N"/>
    <property type="match status" value="1"/>
</dbReference>
<dbReference type="PROSITE" id="PS50405">
    <property type="entry name" value="GST_CTER"/>
    <property type="match status" value="1"/>
</dbReference>
<feature type="domain" description="GST C-terminal" evidence="8">
    <location>
        <begin position="88"/>
        <end position="234"/>
    </location>
</feature>
<evidence type="ECO:0000256" key="4">
    <source>
        <dbReference type="ARBA" id="ARBA00022679"/>
    </source>
</evidence>
<dbReference type="GO" id="GO:0009407">
    <property type="term" value="P:toxin catabolic process"/>
    <property type="evidence" value="ECO:0007669"/>
    <property type="project" value="UniProtKB-ARBA"/>
</dbReference>
<comment type="similarity">
    <text evidence="1">Belongs to the GST superfamily. Theta family.</text>
</comment>
<dbReference type="FunFam" id="1.20.1050.10:FF:000039">
    <property type="entry name" value="Glutathione S-transferase theta-1"/>
    <property type="match status" value="1"/>
</dbReference>
<evidence type="ECO:0000256" key="5">
    <source>
        <dbReference type="ARBA" id="ARBA00047960"/>
    </source>
</evidence>
<gene>
    <name evidence="9" type="ORF">CEPIT_LOCUS8863</name>
</gene>
<accession>A0AAV0CS51</accession>
<dbReference type="InterPro" id="IPR004045">
    <property type="entry name" value="Glutathione_S-Trfase_N"/>
</dbReference>
<dbReference type="SFLD" id="SFLDS00019">
    <property type="entry name" value="Glutathione_Transferase_(cytos"/>
    <property type="match status" value="1"/>
</dbReference>
<dbReference type="EC" id="2.5.1.18" evidence="2"/>
<dbReference type="InterPro" id="IPR040075">
    <property type="entry name" value="GST_N_Theta"/>
</dbReference>
<dbReference type="CDD" id="cd03050">
    <property type="entry name" value="GST_N_Theta"/>
    <property type="match status" value="1"/>
</dbReference>
<evidence type="ECO:0000313" key="9">
    <source>
        <dbReference type="EMBL" id="CAH9084352.1"/>
    </source>
</evidence>
<dbReference type="SUPFAM" id="SSF52833">
    <property type="entry name" value="Thioredoxin-like"/>
    <property type="match status" value="1"/>
</dbReference>
<evidence type="ECO:0000256" key="3">
    <source>
        <dbReference type="ARBA" id="ARBA00022575"/>
    </source>
</evidence>
<dbReference type="PANTHER" id="PTHR44750:SF1">
    <property type="entry name" value="GLUTATHIONE S-TRANSFERASE T1-RELATED"/>
    <property type="match status" value="1"/>
</dbReference>
<dbReference type="FunFam" id="3.40.30.10:FF:000176">
    <property type="entry name" value="Glutathione S-transferase theta-1"/>
    <property type="match status" value="1"/>
</dbReference>